<feature type="compositionally biased region" description="Basic residues" evidence="1">
    <location>
        <begin position="71"/>
        <end position="85"/>
    </location>
</feature>
<gene>
    <name evidence="2" type="ORF">HD593_009932</name>
</gene>
<evidence type="ECO:0000256" key="1">
    <source>
        <dbReference type="SAM" id="MobiDB-lite"/>
    </source>
</evidence>
<reference evidence="2 3" key="1">
    <citation type="submission" date="2020-08" db="EMBL/GenBank/DDBJ databases">
        <title>Sequencing the genomes of 1000 actinobacteria strains.</title>
        <authorList>
            <person name="Klenk H.-P."/>
        </authorList>
    </citation>
    <scope>NUCLEOTIDE SEQUENCE [LARGE SCALE GENOMIC DNA]</scope>
    <source>
        <strain evidence="2 3">DSM 43768</strain>
    </source>
</reference>
<proteinExistence type="predicted"/>
<feature type="region of interest" description="Disordered" evidence="1">
    <location>
        <begin position="66"/>
        <end position="85"/>
    </location>
</feature>
<name>A0A7X0U4M3_9ACTN</name>
<keyword evidence="3" id="KW-1185">Reference proteome</keyword>
<protein>
    <submittedName>
        <fullName evidence="2">Uncharacterized protein</fullName>
    </submittedName>
</protein>
<evidence type="ECO:0000313" key="3">
    <source>
        <dbReference type="Proteomes" id="UP000565579"/>
    </source>
</evidence>
<organism evidence="2 3">
    <name type="scientific">Nonomuraea rubra</name>
    <dbReference type="NCBI Taxonomy" id="46180"/>
    <lineage>
        <taxon>Bacteria</taxon>
        <taxon>Bacillati</taxon>
        <taxon>Actinomycetota</taxon>
        <taxon>Actinomycetes</taxon>
        <taxon>Streptosporangiales</taxon>
        <taxon>Streptosporangiaceae</taxon>
        <taxon>Nonomuraea</taxon>
    </lineage>
</organism>
<accession>A0A7X0U4M3</accession>
<dbReference type="EMBL" id="JACHMI010000001">
    <property type="protein sequence ID" value="MBB6555137.1"/>
    <property type="molecule type" value="Genomic_DNA"/>
</dbReference>
<dbReference type="Proteomes" id="UP000565579">
    <property type="component" value="Unassembled WGS sequence"/>
</dbReference>
<sequence>MPADAFSARATTSAACLASIAAANPATGHTSGRRPAFTVIAATRWPAKIAVRGAAAIDTTAVTHSAASVRGRLKRNNASRRLRSS</sequence>
<comment type="caution">
    <text evidence="2">The sequence shown here is derived from an EMBL/GenBank/DDBJ whole genome shotgun (WGS) entry which is preliminary data.</text>
</comment>
<dbReference type="AlphaFoldDB" id="A0A7X0U4M3"/>
<evidence type="ECO:0000313" key="2">
    <source>
        <dbReference type="EMBL" id="MBB6555137.1"/>
    </source>
</evidence>
<dbReference type="RefSeq" id="WP_185109772.1">
    <property type="nucleotide sequence ID" value="NZ_JACHMI010000001.1"/>
</dbReference>